<reference evidence="7" key="3">
    <citation type="submission" date="2015-06" db="UniProtKB">
        <authorList>
            <consortium name="EnsemblMetazoa"/>
        </authorList>
    </citation>
    <scope>IDENTIFICATION</scope>
</reference>
<dbReference type="EMBL" id="KB309099">
    <property type="protein sequence ID" value="ELT95527.1"/>
    <property type="molecule type" value="Genomic_DNA"/>
</dbReference>
<protein>
    <submittedName>
        <fullName evidence="6 7">Uncharacterized protein</fullName>
    </submittedName>
</protein>
<keyword evidence="3 5" id="KW-1133">Transmembrane helix</keyword>
<keyword evidence="2 5" id="KW-0812">Transmembrane</keyword>
<dbReference type="HOGENOM" id="CLU_084868_2_0_1"/>
<accession>R7TPN0</accession>
<feature type="transmembrane region" description="Helical" evidence="5">
    <location>
        <begin position="7"/>
        <end position="29"/>
    </location>
</feature>
<reference evidence="8" key="1">
    <citation type="submission" date="2012-12" db="EMBL/GenBank/DDBJ databases">
        <authorList>
            <person name="Hellsten U."/>
            <person name="Grimwood J."/>
            <person name="Chapman J.A."/>
            <person name="Shapiro H."/>
            <person name="Aerts A."/>
            <person name="Otillar R.P."/>
            <person name="Terry A.Y."/>
            <person name="Boore J.L."/>
            <person name="Simakov O."/>
            <person name="Marletaz F."/>
            <person name="Cho S.-J."/>
            <person name="Edsinger-Gonzales E."/>
            <person name="Havlak P."/>
            <person name="Kuo D.-H."/>
            <person name="Larsson T."/>
            <person name="Lv J."/>
            <person name="Arendt D."/>
            <person name="Savage R."/>
            <person name="Osoegawa K."/>
            <person name="de Jong P."/>
            <person name="Lindberg D.R."/>
            <person name="Seaver E.C."/>
            <person name="Weisblat D.A."/>
            <person name="Putnam N.H."/>
            <person name="Grigoriev I.V."/>
            <person name="Rokhsar D.S."/>
        </authorList>
    </citation>
    <scope>NUCLEOTIDE SEQUENCE</scope>
    <source>
        <strain evidence="8">I ESC-2004</strain>
    </source>
</reference>
<evidence type="ECO:0000313" key="7">
    <source>
        <dbReference type="EnsemblMetazoa" id="CapteP186097"/>
    </source>
</evidence>
<reference evidence="6 8" key="2">
    <citation type="journal article" date="2013" name="Nature">
        <title>Insights into bilaterian evolution from three spiralian genomes.</title>
        <authorList>
            <person name="Simakov O."/>
            <person name="Marletaz F."/>
            <person name="Cho S.J."/>
            <person name="Edsinger-Gonzales E."/>
            <person name="Havlak P."/>
            <person name="Hellsten U."/>
            <person name="Kuo D.H."/>
            <person name="Larsson T."/>
            <person name="Lv J."/>
            <person name="Arendt D."/>
            <person name="Savage R."/>
            <person name="Osoegawa K."/>
            <person name="de Jong P."/>
            <person name="Grimwood J."/>
            <person name="Chapman J.A."/>
            <person name="Shapiro H."/>
            <person name="Aerts A."/>
            <person name="Otillar R.P."/>
            <person name="Terry A.Y."/>
            <person name="Boore J.L."/>
            <person name="Grigoriev I.V."/>
            <person name="Lindberg D.R."/>
            <person name="Seaver E.C."/>
            <person name="Weisblat D.A."/>
            <person name="Putnam N.H."/>
            <person name="Rokhsar D.S."/>
        </authorList>
    </citation>
    <scope>NUCLEOTIDE SEQUENCE</scope>
    <source>
        <strain evidence="6 8">I ESC-2004</strain>
    </source>
</reference>
<evidence type="ECO:0000313" key="6">
    <source>
        <dbReference type="EMBL" id="ELT95527.1"/>
    </source>
</evidence>
<evidence type="ECO:0000256" key="4">
    <source>
        <dbReference type="ARBA" id="ARBA00023136"/>
    </source>
</evidence>
<comment type="subcellular location">
    <subcellularLocation>
        <location evidence="1">Membrane</location>
        <topology evidence="1">Multi-pass membrane protein</topology>
    </subcellularLocation>
</comment>
<dbReference type="Proteomes" id="UP000014760">
    <property type="component" value="Unassembled WGS sequence"/>
</dbReference>
<evidence type="ECO:0000256" key="5">
    <source>
        <dbReference type="SAM" id="Phobius"/>
    </source>
</evidence>
<keyword evidence="8" id="KW-1185">Reference proteome</keyword>
<gene>
    <name evidence="6" type="ORF">CAPTEDRAFT_186097</name>
</gene>
<dbReference type="GO" id="GO:0016020">
    <property type="term" value="C:membrane"/>
    <property type="evidence" value="ECO:0007669"/>
    <property type="project" value="UniProtKB-SubCell"/>
</dbReference>
<dbReference type="EnsemblMetazoa" id="CapteT186097">
    <property type="protein sequence ID" value="CapteP186097"/>
    <property type="gene ID" value="CapteG186097"/>
</dbReference>
<keyword evidence="4 5" id="KW-0472">Membrane</keyword>
<organism evidence="6">
    <name type="scientific">Capitella teleta</name>
    <name type="common">Polychaete worm</name>
    <dbReference type="NCBI Taxonomy" id="283909"/>
    <lineage>
        <taxon>Eukaryota</taxon>
        <taxon>Metazoa</taxon>
        <taxon>Spiralia</taxon>
        <taxon>Lophotrochozoa</taxon>
        <taxon>Annelida</taxon>
        <taxon>Polychaeta</taxon>
        <taxon>Sedentaria</taxon>
        <taxon>Scolecida</taxon>
        <taxon>Capitellidae</taxon>
        <taxon>Capitella</taxon>
    </lineage>
</organism>
<feature type="transmembrane region" description="Helical" evidence="5">
    <location>
        <begin position="80"/>
        <end position="107"/>
    </location>
</feature>
<dbReference type="Gene3D" id="1.20.140.150">
    <property type="match status" value="1"/>
</dbReference>
<dbReference type="AlphaFoldDB" id="R7TPN0"/>
<feature type="transmembrane region" description="Helical" evidence="5">
    <location>
        <begin position="119"/>
        <end position="137"/>
    </location>
</feature>
<evidence type="ECO:0000313" key="8">
    <source>
        <dbReference type="Proteomes" id="UP000014760"/>
    </source>
</evidence>
<dbReference type="PANTHER" id="PTHR12489">
    <property type="entry name" value="LIPOMA HMGIC FUSION PARTNER-LIKE PROTEIN"/>
    <property type="match status" value="1"/>
</dbReference>
<dbReference type="OrthoDB" id="5975578at2759"/>
<dbReference type="InterPro" id="IPR019372">
    <property type="entry name" value="LHFPL"/>
</dbReference>
<evidence type="ECO:0000256" key="1">
    <source>
        <dbReference type="ARBA" id="ARBA00004141"/>
    </source>
</evidence>
<feature type="transmembrane region" description="Helical" evidence="5">
    <location>
        <begin position="167"/>
        <end position="185"/>
    </location>
</feature>
<dbReference type="PANTHER" id="PTHR12489:SF22">
    <property type="entry name" value="SI:DKEY-35M8.1"/>
    <property type="match status" value="1"/>
</dbReference>
<sequence>MPTEAIRVVGLVWTFLSFMVTLVSIFSFVRPSWVVNTTDLTTLGLFSFCLRSDHLTDAPSVVCGIYGGNFNFSHLPSTTWQVTCILCACACGLLLMTTIMAVSTFLVRPGFRRKLTLGAGYIQIMAVFLLVIGYSIFPAGLDSSFVQYYCPGSQKYRTGVCTVGWEYIIGVTGAALGLFCPFLAYHADTIRPREPEVT</sequence>
<dbReference type="Pfam" id="PF10242">
    <property type="entry name" value="L_HMGIC_fpl"/>
    <property type="match status" value="1"/>
</dbReference>
<evidence type="ECO:0000256" key="2">
    <source>
        <dbReference type="ARBA" id="ARBA00022692"/>
    </source>
</evidence>
<dbReference type="STRING" id="283909.R7TPN0"/>
<proteinExistence type="predicted"/>
<dbReference type="EMBL" id="AMQN01011783">
    <property type="status" value="NOT_ANNOTATED_CDS"/>
    <property type="molecule type" value="Genomic_DNA"/>
</dbReference>
<evidence type="ECO:0000256" key="3">
    <source>
        <dbReference type="ARBA" id="ARBA00022989"/>
    </source>
</evidence>
<dbReference type="OMA" id="ISPFWFE"/>
<name>R7TPN0_CAPTE</name>